<dbReference type="PANTHER" id="PTHR37945">
    <property type="entry name" value="EXTRACELLULAR TUNGSTATE BINDING PROTEIN"/>
    <property type="match status" value="1"/>
</dbReference>
<proteinExistence type="predicted"/>
<feature type="chain" id="PRO_5013687060" evidence="1">
    <location>
        <begin position="21"/>
        <end position="278"/>
    </location>
</feature>
<name>A0A2G5K4W3_9RHOB</name>
<feature type="domain" description="PBP" evidence="2">
    <location>
        <begin position="23"/>
        <end position="240"/>
    </location>
</feature>
<dbReference type="Proteomes" id="UP000231516">
    <property type="component" value="Unassembled WGS sequence"/>
</dbReference>
<dbReference type="Gene3D" id="3.40.190.10">
    <property type="entry name" value="Periplasmic binding protein-like II"/>
    <property type="match status" value="2"/>
</dbReference>
<protein>
    <submittedName>
        <fullName evidence="3">Sulfate transporter</fullName>
    </submittedName>
</protein>
<dbReference type="Pfam" id="PF12849">
    <property type="entry name" value="PBP_like_2"/>
    <property type="match status" value="1"/>
</dbReference>
<dbReference type="SUPFAM" id="SSF53850">
    <property type="entry name" value="Periplasmic binding protein-like II"/>
    <property type="match status" value="1"/>
</dbReference>
<comment type="caution">
    <text evidence="3">The sequence shown here is derived from an EMBL/GenBank/DDBJ whole genome shotgun (WGS) entry which is preliminary data.</text>
</comment>
<evidence type="ECO:0000313" key="3">
    <source>
        <dbReference type="EMBL" id="PIB24139.1"/>
    </source>
</evidence>
<reference evidence="3 4" key="1">
    <citation type="submission" date="2016-08" db="EMBL/GenBank/DDBJ databases">
        <title>Draft genome of Amylibacter sp. strain 4G11.</title>
        <authorList>
            <person name="Wong S.-K."/>
            <person name="Hamasaki K."/>
            <person name="Yoshizawa S."/>
        </authorList>
    </citation>
    <scope>NUCLEOTIDE SEQUENCE [LARGE SCALE GENOMIC DNA]</scope>
    <source>
        <strain evidence="3 4">4G11</strain>
    </source>
</reference>
<dbReference type="AlphaFoldDB" id="A0A2G5K4W3"/>
<organism evidence="3 4">
    <name type="scientific">Paramylibacter kogurei</name>
    <dbReference type="NCBI Taxonomy" id="1889778"/>
    <lineage>
        <taxon>Bacteria</taxon>
        <taxon>Pseudomonadati</taxon>
        <taxon>Pseudomonadota</taxon>
        <taxon>Alphaproteobacteria</taxon>
        <taxon>Rhodobacterales</taxon>
        <taxon>Paracoccaceae</taxon>
        <taxon>Paramylibacter</taxon>
    </lineage>
</organism>
<gene>
    <name evidence="3" type="ORF">BFP76_02580</name>
</gene>
<keyword evidence="1" id="KW-0732">Signal</keyword>
<dbReference type="PANTHER" id="PTHR37945:SF1">
    <property type="entry name" value="EXTRACELLULAR TUNGSTATE BINDING PROTEIN"/>
    <property type="match status" value="1"/>
</dbReference>
<accession>A0A2G5K4W3</accession>
<dbReference type="EMBL" id="MDGM01000012">
    <property type="protein sequence ID" value="PIB24139.1"/>
    <property type="molecule type" value="Genomic_DNA"/>
</dbReference>
<dbReference type="InterPro" id="IPR024370">
    <property type="entry name" value="PBP_domain"/>
</dbReference>
<dbReference type="InterPro" id="IPR052738">
    <property type="entry name" value="ABC-Tungstate_binding"/>
</dbReference>
<sequence length="278" mass="30592">MRPFIAAVFIAITSANAALADFITVASTTSTQNSGLYDQILPQFTAQTGIEVRVVAVGTGQAIRIAQNGDADVLLVHHRASEDAFVADGYAKQRFDVMYNDFILVGPKIDFAPKSLDELLNYFADTGDHIFISRGDDSGTHKRERELWEKYAQTMPTGDWYREIGSGMGATLNMASAVNGFTLTDRGTWLSFGNKGDLGIIWQQDRDLRNPYGVMVVDSDRFPHVKSELAMQFVQWLISDVGQTAIGNVRVAGKQLFCPNANQQSEQEQTPDDACPAQ</sequence>
<evidence type="ECO:0000259" key="2">
    <source>
        <dbReference type="Pfam" id="PF12849"/>
    </source>
</evidence>
<feature type="signal peptide" evidence="1">
    <location>
        <begin position="1"/>
        <end position="20"/>
    </location>
</feature>
<evidence type="ECO:0000256" key="1">
    <source>
        <dbReference type="SAM" id="SignalP"/>
    </source>
</evidence>
<evidence type="ECO:0000313" key="4">
    <source>
        <dbReference type="Proteomes" id="UP000231516"/>
    </source>
</evidence>
<dbReference type="OrthoDB" id="186379at2"/>
<keyword evidence="4" id="KW-1185">Reference proteome</keyword>
<dbReference type="RefSeq" id="WP_099592416.1">
    <property type="nucleotide sequence ID" value="NZ_MDGM01000012.1"/>
</dbReference>